<evidence type="ECO:0000313" key="1">
    <source>
        <dbReference type="EMBL" id="EPX84795.1"/>
    </source>
</evidence>
<gene>
    <name evidence="1" type="ORF">Salmuc_01368</name>
</gene>
<keyword evidence="2" id="KW-1185">Reference proteome</keyword>
<accession>S9S3M1</accession>
<dbReference type="AlphaFoldDB" id="S9S3M1"/>
<dbReference type="STRING" id="1123237.Salmuc_01368"/>
<sequence length="74" mass="8416">MPLFACQNCNAIENTAVGWYWCAKSFEDAICSECRTGTWHGHFPKQDADGWVPEERAIHPRHLPPFLTKPEEGS</sequence>
<dbReference type="RefSeq" id="WP_020042131.1">
    <property type="nucleotide sequence ID" value="NZ_KE557274.1"/>
</dbReference>
<name>S9S3M1_9RHOB</name>
<dbReference type="OrthoDB" id="6629881at2"/>
<evidence type="ECO:0000313" key="2">
    <source>
        <dbReference type="Proteomes" id="UP000015347"/>
    </source>
</evidence>
<dbReference type="EMBL" id="APVH01000012">
    <property type="protein sequence ID" value="EPX84795.1"/>
    <property type="molecule type" value="Genomic_DNA"/>
</dbReference>
<dbReference type="Proteomes" id="UP000015347">
    <property type="component" value="Unassembled WGS sequence"/>
</dbReference>
<reference evidence="2" key="1">
    <citation type="journal article" date="2014" name="Stand. Genomic Sci.">
        <title>Genome sequence of the exopolysaccharide-producing Salipiger mucosus type strain (DSM 16094(T)), a moderately halophilic member of the Roseobacter clade.</title>
        <authorList>
            <person name="Riedel T."/>
            <person name="Spring S."/>
            <person name="Fiebig A."/>
            <person name="Petersen J."/>
            <person name="Kyrpides N.C."/>
            <person name="Goker M."/>
            <person name="Klenk H.P."/>
        </authorList>
    </citation>
    <scope>NUCLEOTIDE SEQUENCE [LARGE SCALE GENOMIC DNA]</scope>
    <source>
        <strain evidence="2">DSM 16094</strain>
    </source>
</reference>
<protein>
    <submittedName>
        <fullName evidence="1">Uncharacterized protein</fullName>
    </submittedName>
</protein>
<comment type="caution">
    <text evidence="1">The sequence shown here is derived from an EMBL/GenBank/DDBJ whole genome shotgun (WGS) entry which is preliminary data.</text>
</comment>
<organism evidence="1 2">
    <name type="scientific">Salipiger mucosus DSM 16094</name>
    <dbReference type="NCBI Taxonomy" id="1123237"/>
    <lineage>
        <taxon>Bacteria</taxon>
        <taxon>Pseudomonadati</taxon>
        <taxon>Pseudomonadota</taxon>
        <taxon>Alphaproteobacteria</taxon>
        <taxon>Rhodobacterales</taxon>
        <taxon>Roseobacteraceae</taxon>
        <taxon>Salipiger</taxon>
    </lineage>
</organism>
<proteinExistence type="predicted"/>
<dbReference type="HOGENOM" id="CLU_2685712_0_0_5"/>